<dbReference type="InterPro" id="IPR043502">
    <property type="entry name" value="DNA/RNA_pol_sf"/>
</dbReference>
<feature type="domain" description="Reverse transcriptase" evidence="1">
    <location>
        <begin position="426"/>
        <end position="704"/>
    </location>
</feature>
<feature type="non-terminal residue" evidence="2">
    <location>
        <position position="1"/>
    </location>
</feature>
<proteinExistence type="predicted"/>
<reference evidence="2" key="1">
    <citation type="journal article" date="2018" name="PLoS Negl. Trop. Dis.">
        <title>Sialome diversity of ticks revealed by RNAseq of single tick salivary glands.</title>
        <authorList>
            <person name="Perner J."/>
            <person name="Kropackova S."/>
            <person name="Kopacek P."/>
            <person name="Ribeiro J.M."/>
        </authorList>
    </citation>
    <scope>NUCLEOTIDE SEQUENCE</scope>
    <source>
        <strain evidence="2">Siblings of single egg batch collected in Ceske Budejovice</strain>
        <tissue evidence="2">Salivary glands</tissue>
    </source>
</reference>
<accession>A0A147BJA8</accession>
<organism evidence="2">
    <name type="scientific">Ixodes ricinus</name>
    <name type="common">Common tick</name>
    <name type="synonym">Acarus ricinus</name>
    <dbReference type="NCBI Taxonomy" id="34613"/>
    <lineage>
        <taxon>Eukaryota</taxon>
        <taxon>Metazoa</taxon>
        <taxon>Ecdysozoa</taxon>
        <taxon>Arthropoda</taxon>
        <taxon>Chelicerata</taxon>
        <taxon>Arachnida</taxon>
        <taxon>Acari</taxon>
        <taxon>Parasitiformes</taxon>
        <taxon>Ixodida</taxon>
        <taxon>Ixodoidea</taxon>
        <taxon>Ixodidae</taxon>
        <taxon>Ixodinae</taxon>
        <taxon>Ixodes</taxon>
    </lineage>
</organism>
<dbReference type="Pfam" id="PF00078">
    <property type="entry name" value="RVT_1"/>
    <property type="match status" value="1"/>
</dbReference>
<dbReference type="GO" id="GO:0071897">
    <property type="term" value="P:DNA biosynthetic process"/>
    <property type="evidence" value="ECO:0007669"/>
    <property type="project" value="UniProtKB-ARBA"/>
</dbReference>
<dbReference type="SUPFAM" id="SSF56219">
    <property type="entry name" value="DNase I-like"/>
    <property type="match status" value="1"/>
</dbReference>
<dbReference type="InterPro" id="IPR000477">
    <property type="entry name" value="RT_dom"/>
</dbReference>
<sequence>FVLNGYKEHFFTRENNRGGGIALYIKDKWLSSTSNVSFQHAESLAIKIHHPEFPLFLLAVYRPPSQNALHFLAELEAILSRFRSEVQFCLVGDLNIDTLKSCKSVVCDYLTFLAEHGIENTISLPTREEILSQKLVSSCIDHINVRAPDILVKSAVILEKLSDHYFIGCRLEPQGVKQKHVGRNDERVIITDTVKFDALVAEFSWDELIQSVQPSCLYLAFVEILQSFYTASKKEVTFKQRSYKPWFNTDIKAAIKTKEALWIRSRRAPNNLVLRAEFTCARNRVNALIRSTKRRYFQRKFYETKSNPRQTWGLINEFRGRAPHGPIHSLQRHFGLNLQSVVNDFNAFFAASSGTARCQRVTSTSLINDSTVSASAFLPPLDLCTLRSILFSIKRNKAPGADSIRVCDLCRNFDAVKQVLLCMINEFLASGVIPDDLKTAIVKPLFKGGSPDKYECYRPISILPCIAEILEKHIFSVMTSFIDVSDIISRSQYGFVVGKGAQPLLEEFSDIIHNAFENNLFACALFLDVTKAFDTVSHQLLLQKLYNFGFRGPFFAILESFFSNRSQIVFVGEFQSARVMIKAGVPQGSVLSPLLFNLFVNSMSARVTSCSIFQYADDTALVSRHLNYCHAVRLLQDDALRIMDWFDENLMTINSSKTKLVCFRNPLKKVVLDSPVTLHNSRCSDCDSSPLEYVDQVKYLGILFDSDMSWNSHLSYICGKLRSVSCLLFSHRVFMPFFVRKSIAHALGYSILRYGVTLFGNCSELWQTKIDRILRALLKSVGYHLDFSSGVNVFESLRMPNFSSLFMQSVVLRHFWSSDFKAPFVGHRNLRHTSRFITPRCTTRYGKRVRSYYVPFIFNNLPEHVIKASSKKQLKSMLNNLAV</sequence>
<dbReference type="InterPro" id="IPR036691">
    <property type="entry name" value="Endo/exonu/phosph_ase_sf"/>
</dbReference>
<dbReference type="EMBL" id="GEGO01004534">
    <property type="protein sequence ID" value="JAR90870.1"/>
    <property type="molecule type" value="Transcribed_RNA"/>
</dbReference>
<name>A0A147BJA8_IXORI</name>
<dbReference type="SUPFAM" id="SSF56672">
    <property type="entry name" value="DNA/RNA polymerases"/>
    <property type="match status" value="1"/>
</dbReference>
<dbReference type="PROSITE" id="PS50878">
    <property type="entry name" value="RT_POL"/>
    <property type="match status" value="1"/>
</dbReference>
<dbReference type="CDD" id="cd01650">
    <property type="entry name" value="RT_nLTR_like"/>
    <property type="match status" value="1"/>
</dbReference>
<evidence type="ECO:0000313" key="2">
    <source>
        <dbReference type="EMBL" id="JAR90870.1"/>
    </source>
</evidence>
<dbReference type="Gene3D" id="3.60.10.10">
    <property type="entry name" value="Endonuclease/exonuclease/phosphatase"/>
    <property type="match status" value="1"/>
</dbReference>
<dbReference type="AlphaFoldDB" id="A0A147BJA8"/>
<protein>
    <submittedName>
        <fullName evidence="2">Putative tick transposon</fullName>
    </submittedName>
</protein>
<evidence type="ECO:0000259" key="1">
    <source>
        <dbReference type="PROSITE" id="PS50878"/>
    </source>
</evidence>
<dbReference type="PANTHER" id="PTHR33332">
    <property type="entry name" value="REVERSE TRANSCRIPTASE DOMAIN-CONTAINING PROTEIN"/>
    <property type="match status" value="1"/>
</dbReference>